<dbReference type="AlphaFoldDB" id="A0A3N4RS89"/>
<dbReference type="EMBL" id="RKQG01000001">
    <property type="protein sequence ID" value="RPE36268.1"/>
    <property type="molecule type" value="Genomic_DNA"/>
</dbReference>
<reference evidence="3 4" key="1">
    <citation type="submission" date="2018-11" db="EMBL/GenBank/DDBJ databases">
        <title>Sequencing the genomes of 1000 actinobacteria strains.</title>
        <authorList>
            <person name="Klenk H.-P."/>
        </authorList>
    </citation>
    <scope>NUCLEOTIDE SEQUENCE [LARGE SCALE GENOMIC DNA]</scope>
    <source>
        <strain evidence="1 4">DSM 44780</strain>
        <strain evidence="2 3">DSM 44781</strain>
    </source>
</reference>
<dbReference type="OrthoDB" id="7573292at2"/>
<evidence type="ECO:0000313" key="3">
    <source>
        <dbReference type="Proteomes" id="UP000266906"/>
    </source>
</evidence>
<accession>A0A3N4RS89</accession>
<dbReference type="Proteomes" id="UP000266906">
    <property type="component" value="Unassembled WGS sequence"/>
</dbReference>
<comment type="caution">
    <text evidence="2">The sequence shown here is derived from an EMBL/GenBank/DDBJ whole genome shotgun (WGS) entry which is preliminary data.</text>
</comment>
<gene>
    <name evidence="2" type="ORF">EDD38_4637</name>
    <name evidence="1" type="ORF">EDD39_4145</name>
</gene>
<dbReference type="RefSeq" id="WP_051816860.1">
    <property type="nucleotide sequence ID" value="NZ_JBEXVB010000221.1"/>
</dbReference>
<accession>A0A8G1UQH2</accession>
<dbReference type="EMBL" id="RJVJ01000001">
    <property type="protein sequence ID" value="ROR45894.1"/>
    <property type="molecule type" value="Genomic_DNA"/>
</dbReference>
<keyword evidence="3" id="KW-1185">Reference proteome</keyword>
<protein>
    <submittedName>
        <fullName evidence="2">Uncharacterized protein</fullName>
    </submittedName>
</protein>
<evidence type="ECO:0000313" key="2">
    <source>
        <dbReference type="EMBL" id="RPE36268.1"/>
    </source>
</evidence>
<evidence type="ECO:0000313" key="1">
    <source>
        <dbReference type="EMBL" id="ROR45894.1"/>
    </source>
</evidence>
<evidence type="ECO:0000313" key="4">
    <source>
        <dbReference type="Proteomes" id="UP000267408"/>
    </source>
</evidence>
<proteinExistence type="predicted"/>
<name>A0A3N4RS89_9ACTN</name>
<organism evidence="2 3">
    <name type="scientific">Kitasatospora cineracea</name>
    <dbReference type="NCBI Taxonomy" id="88074"/>
    <lineage>
        <taxon>Bacteria</taxon>
        <taxon>Bacillati</taxon>
        <taxon>Actinomycetota</taxon>
        <taxon>Actinomycetes</taxon>
        <taxon>Kitasatosporales</taxon>
        <taxon>Streptomycetaceae</taxon>
        <taxon>Kitasatospora</taxon>
    </lineage>
</organism>
<dbReference type="Proteomes" id="UP000267408">
    <property type="component" value="Unassembled WGS sequence"/>
</dbReference>
<sequence length="76" mass="8509">MTKDLKCTHCGNPGLDQGFLEDSGEHSHGDTRWIAGPLERGVFGRAKRLGRPRFQLDAFRCPNCGHLELFARQELG</sequence>